<dbReference type="PANTHER" id="PTHR11060:SF0">
    <property type="entry name" value="PROTEIN MEMO1"/>
    <property type="match status" value="1"/>
</dbReference>
<name>A0ABV8U146_9ACTN</name>
<accession>A0ABV8U146</accession>
<gene>
    <name evidence="2" type="primary">amrB</name>
    <name evidence="2" type="ORF">ACFPET_16620</name>
</gene>
<dbReference type="Proteomes" id="UP001595823">
    <property type="component" value="Unassembled WGS sequence"/>
</dbReference>
<sequence>MTETIAFRPPAVAGLFYPAKPEPLRATVRTLLDGVTVPEDDGPLAEAYIVPHAGLRFSGAVAAESYARIARHAAEVDHVIILGPSHQYPLRGAAASPAATWVTPLGGMTLAPTEAVAAQSEPHANEHSLEIQLPFLQSILPSTATITPVAVGMSGTDDTADLIERLVADSPSDRPLVLCSTDLSHYHDIDTATSLDQETAEAILALEPERIPVERACGIFALRGLLAWAKRTGLAARRLRLGTSADTSGSPDRVVGYPAFAFERADARNR</sequence>
<comment type="caution">
    <text evidence="2">The sequence shown here is derived from an EMBL/GenBank/DDBJ whole genome shotgun (WGS) entry which is preliminary data.</text>
</comment>
<evidence type="ECO:0000256" key="1">
    <source>
        <dbReference type="ARBA" id="ARBA00006315"/>
    </source>
</evidence>
<evidence type="ECO:0000313" key="2">
    <source>
        <dbReference type="EMBL" id="MFC4336826.1"/>
    </source>
</evidence>
<evidence type="ECO:0000313" key="3">
    <source>
        <dbReference type="Proteomes" id="UP001595823"/>
    </source>
</evidence>
<dbReference type="Pfam" id="PF01875">
    <property type="entry name" value="Memo"/>
    <property type="match status" value="1"/>
</dbReference>
<protein>
    <submittedName>
        <fullName evidence="2">AmmeMemoRadiSam system protein B</fullName>
    </submittedName>
</protein>
<dbReference type="CDD" id="cd07361">
    <property type="entry name" value="MEMO_like"/>
    <property type="match status" value="1"/>
</dbReference>
<dbReference type="NCBIfam" id="TIGR04336">
    <property type="entry name" value="AmmeMemoSam_B"/>
    <property type="match status" value="1"/>
</dbReference>
<dbReference type="RefSeq" id="WP_380623160.1">
    <property type="nucleotide sequence ID" value="NZ_JBHSDK010000022.1"/>
</dbReference>
<dbReference type="EMBL" id="JBHSDK010000022">
    <property type="protein sequence ID" value="MFC4336826.1"/>
    <property type="molecule type" value="Genomic_DNA"/>
</dbReference>
<proteinExistence type="inferred from homology"/>
<reference evidence="3" key="1">
    <citation type="journal article" date="2019" name="Int. J. Syst. Evol. Microbiol.">
        <title>The Global Catalogue of Microorganisms (GCM) 10K type strain sequencing project: providing services to taxonomists for standard genome sequencing and annotation.</title>
        <authorList>
            <consortium name="The Broad Institute Genomics Platform"/>
            <consortium name="The Broad Institute Genome Sequencing Center for Infectious Disease"/>
            <person name="Wu L."/>
            <person name="Ma J."/>
        </authorList>
    </citation>
    <scope>NUCLEOTIDE SEQUENCE [LARGE SCALE GENOMIC DNA]</scope>
    <source>
        <strain evidence="3">IBRC-M 10908</strain>
    </source>
</reference>
<dbReference type="InterPro" id="IPR002737">
    <property type="entry name" value="MEMO1_fam"/>
</dbReference>
<comment type="similarity">
    <text evidence="1">Belongs to the MEMO1 family.</text>
</comment>
<organism evidence="2 3">
    <name type="scientific">Salininema proteolyticum</name>
    <dbReference type="NCBI Taxonomy" id="1607685"/>
    <lineage>
        <taxon>Bacteria</taxon>
        <taxon>Bacillati</taxon>
        <taxon>Actinomycetota</taxon>
        <taxon>Actinomycetes</taxon>
        <taxon>Glycomycetales</taxon>
        <taxon>Glycomycetaceae</taxon>
        <taxon>Salininema</taxon>
    </lineage>
</organism>
<keyword evidence="3" id="KW-1185">Reference proteome</keyword>
<dbReference type="Gene3D" id="3.40.830.10">
    <property type="entry name" value="LigB-like"/>
    <property type="match status" value="1"/>
</dbReference>
<dbReference type="PANTHER" id="PTHR11060">
    <property type="entry name" value="PROTEIN MEMO1"/>
    <property type="match status" value="1"/>
</dbReference>